<dbReference type="AlphaFoldDB" id="A0A164VC80"/>
<reference evidence="1 2" key="1">
    <citation type="journal article" date="2016" name="Mol. Biol. Evol.">
        <title>Comparative Genomics of Early-Diverging Mushroom-Forming Fungi Provides Insights into the Origins of Lignocellulose Decay Capabilities.</title>
        <authorList>
            <person name="Nagy L.G."/>
            <person name="Riley R."/>
            <person name="Tritt A."/>
            <person name="Adam C."/>
            <person name="Daum C."/>
            <person name="Floudas D."/>
            <person name="Sun H."/>
            <person name="Yadav J.S."/>
            <person name="Pangilinan J."/>
            <person name="Larsson K.H."/>
            <person name="Matsuura K."/>
            <person name="Barry K."/>
            <person name="Labutti K."/>
            <person name="Kuo R."/>
            <person name="Ohm R.A."/>
            <person name="Bhattacharya S.S."/>
            <person name="Shirouzu T."/>
            <person name="Yoshinaga Y."/>
            <person name="Martin F.M."/>
            <person name="Grigoriev I.V."/>
            <person name="Hibbett D.S."/>
        </authorList>
    </citation>
    <scope>NUCLEOTIDE SEQUENCE [LARGE SCALE GENOMIC DNA]</scope>
    <source>
        <strain evidence="1 2">HHB9708</strain>
    </source>
</reference>
<keyword evidence="2" id="KW-1185">Reference proteome</keyword>
<accession>A0A164VC80</accession>
<evidence type="ECO:0000313" key="1">
    <source>
        <dbReference type="EMBL" id="KZS94019.1"/>
    </source>
</evidence>
<organism evidence="1 2">
    <name type="scientific">Sistotremastrum niveocremeum HHB9708</name>
    <dbReference type="NCBI Taxonomy" id="1314777"/>
    <lineage>
        <taxon>Eukaryota</taxon>
        <taxon>Fungi</taxon>
        <taxon>Dikarya</taxon>
        <taxon>Basidiomycota</taxon>
        <taxon>Agaricomycotina</taxon>
        <taxon>Agaricomycetes</taxon>
        <taxon>Sistotremastrales</taxon>
        <taxon>Sistotremastraceae</taxon>
        <taxon>Sertulicium</taxon>
        <taxon>Sertulicium niveocremeum</taxon>
    </lineage>
</organism>
<dbReference type="Proteomes" id="UP000076722">
    <property type="component" value="Unassembled WGS sequence"/>
</dbReference>
<proteinExistence type="predicted"/>
<protein>
    <submittedName>
        <fullName evidence="1">Uncharacterized protein</fullName>
    </submittedName>
</protein>
<dbReference type="EMBL" id="KV419405">
    <property type="protein sequence ID" value="KZS94019.1"/>
    <property type="molecule type" value="Genomic_DNA"/>
</dbReference>
<name>A0A164VC80_9AGAM</name>
<sequence length="284" mass="32250">MASIPQDIRELFRQCHRRHPLDTPLTLQRLLAEESGRAVPLVAINFLLHEHVLKEAEGLYPTQWDDTLSHARERHEAWICDTLTLSPSHHLVATYAYDERTLELFWFVAHFPWDTEAAPRQMLRTFAALGVRPSRICCLPHPALLSMRDVFTAVIGDDLDRATASGSCMWVQPGNVRRHDYVGAEMKHLVFPIFATGPDPQDPKPVDLLLAKLLPGVDTVPSEILENRISGYMIAHAQAQLDILMRDWNTNLRHGAWANVGMFKMMRYGPPPTERRVSVAPNLC</sequence>
<evidence type="ECO:0000313" key="2">
    <source>
        <dbReference type="Proteomes" id="UP000076722"/>
    </source>
</evidence>
<gene>
    <name evidence="1" type="ORF">SISNIDRAFT_484974</name>
</gene>